<organism evidence="1">
    <name type="scientific">Ignisphaera aggregans</name>
    <dbReference type="NCBI Taxonomy" id="334771"/>
    <lineage>
        <taxon>Archaea</taxon>
        <taxon>Thermoproteota</taxon>
        <taxon>Thermoprotei</taxon>
        <taxon>Desulfurococcales</taxon>
        <taxon>Desulfurococcaceae</taxon>
        <taxon>Ignisphaera</taxon>
    </lineage>
</organism>
<name>A0A7J2U1C0_9CREN</name>
<reference evidence="1" key="1">
    <citation type="journal article" date="2020" name="mSystems">
        <title>Genome- and Community-Level Interaction Insights into Carbon Utilization and Element Cycling Functions of Hydrothermarchaeota in Hydrothermal Sediment.</title>
        <authorList>
            <person name="Zhou Z."/>
            <person name="Liu Y."/>
            <person name="Xu W."/>
            <person name="Pan J."/>
            <person name="Luo Z.H."/>
            <person name="Li M."/>
        </authorList>
    </citation>
    <scope>NUCLEOTIDE SEQUENCE [LARGE SCALE GENOMIC DNA]</scope>
    <source>
        <strain evidence="1">SpSt-125</strain>
    </source>
</reference>
<accession>A0A7J2U1C0</accession>
<evidence type="ECO:0000313" key="1">
    <source>
        <dbReference type="EMBL" id="HEM66564.1"/>
    </source>
</evidence>
<dbReference type="AlphaFoldDB" id="A0A7J2U1C0"/>
<sequence length="128" mass="15245">MSESLEEIAKSYEEKMREYIEKRFLDFVDIMDQRHLFELKSDIAELLGEEPKSVRISTYWKQEMRETDFELSATFERNGKYIACFVSMPVKSMVTRFTVSSAYREHYAQDITMELDKSRATVRCIARK</sequence>
<proteinExistence type="predicted"/>
<comment type="caution">
    <text evidence="1">The sequence shown here is derived from an EMBL/GenBank/DDBJ whole genome shotgun (WGS) entry which is preliminary data.</text>
</comment>
<protein>
    <submittedName>
        <fullName evidence="1">Uncharacterized protein</fullName>
    </submittedName>
</protein>
<dbReference type="EMBL" id="DSEU01000018">
    <property type="protein sequence ID" value="HEM66564.1"/>
    <property type="molecule type" value="Genomic_DNA"/>
</dbReference>
<gene>
    <name evidence="1" type="ORF">ENO26_03185</name>
</gene>